<accession>A0ABR1L649</accession>
<dbReference type="EMBL" id="JBBPEH010000013">
    <property type="protein sequence ID" value="KAK7530710.1"/>
    <property type="molecule type" value="Genomic_DNA"/>
</dbReference>
<dbReference type="PANTHER" id="PTHR43187">
    <property type="entry name" value="GLUTAMINE AMIDOTRANSFERASE DUG3-RELATED"/>
    <property type="match status" value="1"/>
</dbReference>
<dbReference type="PANTHER" id="PTHR43187:SF1">
    <property type="entry name" value="GLUTAMINE AMIDOTRANSFERASE DUG3-RELATED"/>
    <property type="match status" value="1"/>
</dbReference>
<evidence type="ECO:0000256" key="1">
    <source>
        <dbReference type="ARBA" id="ARBA00022962"/>
    </source>
</evidence>
<evidence type="ECO:0000259" key="3">
    <source>
        <dbReference type="PROSITE" id="PS51278"/>
    </source>
</evidence>
<feature type="compositionally biased region" description="Basic residues" evidence="2">
    <location>
        <begin position="381"/>
        <end position="391"/>
    </location>
</feature>
<keyword evidence="5" id="KW-1185">Reference proteome</keyword>
<keyword evidence="1" id="KW-0315">Glutamine amidotransferase</keyword>
<dbReference type="PROSITE" id="PS51278">
    <property type="entry name" value="GATASE_TYPE_2"/>
    <property type="match status" value="1"/>
</dbReference>
<feature type="domain" description="Glutamine amidotransferase type-2" evidence="3">
    <location>
        <begin position="2"/>
        <end position="391"/>
    </location>
</feature>
<evidence type="ECO:0000313" key="4">
    <source>
        <dbReference type="EMBL" id="KAK7530710.1"/>
    </source>
</evidence>
<evidence type="ECO:0000313" key="5">
    <source>
        <dbReference type="Proteomes" id="UP001360953"/>
    </source>
</evidence>
<comment type="caution">
    <text evidence="4">The sequence shown here is derived from an EMBL/GenBank/DDBJ whole genome shotgun (WGS) entry which is preliminary data.</text>
</comment>
<evidence type="ECO:0000256" key="2">
    <source>
        <dbReference type="SAM" id="MobiDB-lite"/>
    </source>
</evidence>
<dbReference type="InterPro" id="IPR026869">
    <property type="entry name" value="EgtC-like"/>
</dbReference>
<proteinExistence type="predicted"/>
<dbReference type="Gene3D" id="3.60.20.10">
    <property type="entry name" value="Glutamine Phosphoribosylpyrophosphate, subunit 1, domain 1"/>
    <property type="match status" value="1"/>
</dbReference>
<reference evidence="4 5" key="1">
    <citation type="submission" date="2024-04" db="EMBL/GenBank/DDBJ databases">
        <title>Phyllosticta paracitricarpa is synonymous to the EU quarantine fungus P. citricarpa based on phylogenomic analyses.</title>
        <authorList>
            <consortium name="Lawrence Berkeley National Laboratory"/>
            <person name="Van ingen-buijs V.A."/>
            <person name="Van westerhoven A.C."/>
            <person name="Haridas S."/>
            <person name="Skiadas P."/>
            <person name="Martin F."/>
            <person name="Groenewald J.Z."/>
            <person name="Crous P.W."/>
            <person name="Seidl M.F."/>
        </authorList>
    </citation>
    <scope>NUCLEOTIDE SEQUENCE [LARGE SCALE GENOMIC DNA]</scope>
    <source>
        <strain evidence="4 5">CPC 17464</strain>
    </source>
</reference>
<dbReference type="CDD" id="cd01908">
    <property type="entry name" value="YafJ"/>
    <property type="match status" value="1"/>
</dbReference>
<gene>
    <name evidence="4" type="ORF">J3D65DRAFT_648188</name>
</gene>
<dbReference type="GeneID" id="92035279"/>
<organism evidence="4 5">
    <name type="scientific">Phyllosticta citribraziliensis</name>
    <dbReference type="NCBI Taxonomy" id="989973"/>
    <lineage>
        <taxon>Eukaryota</taxon>
        <taxon>Fungi</taxon>
        <taxon>Dikarya</taxon>
        <taxon>Ascomycota</taxon>
        <taxon>Pezizomycotina</taxon>
        <taxon>Dothideomycetes</taxon>
        <taxon>Dothideomycetes incertae sedis</taxon>
        <taxon>Botryosphaeriales</taxon>
        <taxon>Phyllostictaceae</taxon>
        <taxon>Phyllosticta</taxon>
    </lineage>
</organism>
<dbReference type="InterPro" id="IPR017932">
    <property type="entry name" value="GATase_2_dom"/>
</dbReference>
<dbReference type="InterPro" id="IPR029055">
    <property type="entry name" value="Ntn_hydrolases_N"/>
</dbReference>
<dbReference type="RefSeq" id="XP_066650783.1">
    <property type="nucleotide sequence ID" value="XM_066802373.1"/>
</dbReference>
<protein>
    <submittedName>
        <fullName evidence="4">Nucleophile aminohydrolase</fullName>
    </submittedName>
</protein>
<dbReference type="InterPro" id="IPR052373">
    <property type="entry name" value="Gamma-glu_amide_hydrolase"/>
</dbReference>
<feature type="region of interest" description="Disordered" evidence="2">
    <location>
        <begin position="360"/>
        <end position="391"/>
    </location>
</feature>
<dbReference type="SUPFAM" id="SSF56235">
    <property type="entry name" value="N-terminal nucleophile aminohydrolases (Ntn hydrolases)"/>
    <property type="match status" value="1"/>
</dbReference>
<sequence>MCRFLVYKGKDEILLSKLILDPTHSILTQSYDSRLRLDTRRPHNGDGFGVGYYTSPDLGPEPCIFTSTIPAWNCINLERLASKTTSNLIFAHVRATTSGNLSDSNCHPFRHKGLMFMHNGGVGAWNHVKRRLATSLGDPWFNFVQGSTDSEWCFALFLDCMDKMGCSPNTEVGENGFGHTVLRKAMLRTIERINEFTKDVPADVSEKDRISLLNFAVTDGQSVVCTRYVSSTTDEAASLFFSSGTSWKEQSSGEAKDYKMERRDKGADIVLVASEPLTFERDNWVTVPTNSTVTIHKQTVMIHPIKDDYYNPDPAHKRSSQLAVKKGQTITGPDKTAISPALRRQRALHADEEAMTRLHRGRGGAGLEVVDDGTSKEEKQARRKRAHWEGS</sequence>
<dbReference type="Proteomes" id="UP001360953">
    <property type="component" value="Unassembled WGS sequence"/>
</dbReference>
<dbReference type="Pfam" id="PF13230">
    <property type="entry name" value="GATase_4"/>
    <property type="match status" value="1"/>
</dbReference>
<name>A0ABR1L649_9PEZI</name>